<dbReference type="PROSITE" id="PS51645">
    <property type="entry name" value="PHR_CRY_ALPHA_BETA"/>
    <property type="match status" value="1"/>
</dbReference>
<dbReference type="InterPro" id="IPR006050">
    <property type="entry name" value="DNA_photolyase_N"/>
</dbReference>
<keyword evidence="4 8" id="KW-0285">Flavoprotein</keyword>
<dbReference type="Gene3D" id="1.25.40.80">
    <property type="match status" value="1"/>
</dbReference>
<dbReference type="Proteomes" id="UP000239724">
    <property type="component" value="Unassembled WGS sequence"/>
</dbReference>
<feature type="site" description="Electron transfer via tryptophanyl radical" evidence="9">
    <location>
        <position position="310"/>
    </location>
</feature>
<dbReference type="SUPFAM" id="SSF52425">
    <property type="entry name" value="Cryptochrome/photolyase, N-terminal domain"/>
    <property type="match status" value="1"/>
</dbReference>
<feature type="binding site" evidence="8">
    <location>
        <begin position="376"/>
        <end position="378"/>
    </location>
    <ligand>
        <name>FAD</name>
        <dbReference type="ChEBI" id="CHEBI:57692"/>
    </ligand>
</feature>
<dbReference type="PRINTS" id="PR00147">
    <property type="entry name" value="DNAPHOTLYASE"/>
</dbReference>
<dbReference type="FunFam" id="1.10.579.10:FF:000003">
    <property type="entry name" value="Deoxyribodipyrimidine photo-lyase"/>
    <property type="match status" value="1"/>
</dbReference>
<accession>A0A2S6MZF2</accession>
<name>A0A2S6MZF2_RHOGL</name>
<dbReference type="PANTHER" id="PTHR11455">
    <property type="entry name" value="CRYPTOCHROME"/>
    <property type="match status" value="1"/>
</dbReference>
<evidence type="ECO:0000256" key="7">
    <source>
        <dbReference type="ARBA" id="ARBA00033999"/>
    </source>
</evidence>
<dbReference type="EMBL" id="NHRY01000254">
    <property type="protein sequence ID" value="PPQ27726.1"/>
    <property type="molecule type" value="Genomic_DNA"/>
</dbReference>
<keyword evidence="13" id="KW-1185">Reference proteome</keyword>
<dbReference type="GO" id="GO:0003677">
    <property type="term" value="F:DNA binding"/>
    <property type="evidence" value="ECO:0007669"/>
    <property type="project" value="TreeGrafter"/>
</dbReference>
<keyword evidence="5 8" id="KW-0274">FAD</keyword>
<evidence type="ECO:0000256" key="1">
    <source>
        <dbReference type="ARBA" id="ARBA00001932"/>
    </source>
</evidence>
<comment type="similarity">
    <text evidence="10">Belongs to the DNA photolyase family.</text>
</comment>
<dbReference type="InterPro" id="IPR036134">
    <property type="entry name" value="Crypto/Photolyase_FAD-like_sf"/>
</dbReference>
<evidence type="ECO:0000256" key="3">
    <source>
        <dbReference type="ARBA" id="ARBA00014046"/>
    </source>
</evidence>
<dbReference type="GO" id="GO:0003904">
    <property type="term" value="F:deoxyribodipyrimidine photo-lyase activity"/>
    <property type="evidence" value="ECO:0007669"/>
    <property type="project" value="UniProtKB-EC"/>
</dbReference>
<dbReference type="GO" id="GO:0009416">
    <property type="term" value="P:response to light stimulus"/>
    <property type="evidence" value="ECO:0007669"/>
    <property type="project" value="TreeGrafter"/>
</dbReference>
<sequence length="481" mass="52765">MGAMTKAADRPAILWFRNDLRLADHAALYAAVETGRPVLPVFILDDAASGAWKPGGAARWWLHHSLAALGQALEGLDARLVLRRGDSVAVLSGLVGESGAADVFTGGMADPWARRIDQAAAEALGSQGARLHRMRTTTLFNPESIRTKAGGAYGVYTPFANACLALGGPKPPLPAPRSLRAAARDSERLGDWDLLPAKPDWAAGLRAAWTPGEHGALERAEAFLRHGLGAYPAARDRPADDGTSMLSPHLHFGEISVVQLWHMAQRGPGGKGRELLIRELLWREFCANLLWHHPILPDAPLKPAFAAMPWRDDPAGLAAWQQGRTGVPIVDAGMRQLWRIGWMHNRVRMIVGSFLVKHLLIPWQQGEAWFWDTLVDADLANNAGNWQWVAGCGADASPWFRIFNPVLQGRKFDPEGDYVRRWVPELARLEARHIHAPWEAPRPVLSQAGITLGQTYPEPVVDLGAGRERALTAFRRIRSEA</sequence>
<evidence type="ECO:0000256" key="6">
    <source>
        <dbReference type="ARBA" id="ARBA00022991"/>
    </source>
</evidence>
<dbReference type="InterPro" id="IPR014729">
    <property type="entry name" value="Rossmann-like_a/b/a_fold"/>
</dbReference>
<dbReference type="InterPro" id="IPR005101">
    <property type="entry name" value="Cryptochr/Photolyase_FAD-bd"/>
</dbReference>
<evidence type="ECO:0000259" key="11">
    <source>
        <dbReference type="PROSITE" id="PS51645"/>
    </source>
</evidence>
<dbReference type="PROSITE" id="PS00394">
    <property type="entry name" value="DNA_PHOTOLYASES_1_1"/>
    <property type="match status" value="1"/>
</dbReference>
<dbReference type="RefSeq" id="WP_104521816.1">
    <property type="nucleotide sequence ID" value="NZ_NHRY01000254.1"/>
</dbReference>
<dbReference type="SUPFAM" id="SSF48173">
    <property type="entry name" value="Cryptochrome/photolyase FAD-binding domain"/>
    <property type="match status" value="1"/>
</dbReference>
<feature type="binding site" evidence="8">
    <location>
        <begin position="243"/>
        <end position="247"/>
    </location>
    <ligand>
        <name>FAD</name>
        <dbReference type="ChEBI" id="CHEBI:57692"/>
    </ligand>
</feature>
<dbReference type="InterPro" id="IPR036155">
    <property type="entry name" value="Crypto/Photolyase_N_sf"/>
</dbReference>
<evidence type="ECO:0000256" key="8">
    <source>
        <dbReference type="PIRSR" id="PIRSR602081-1"/>
    </source>
</evidence>
<dbReference type="GO" id="GO:0000719">
    <property type="term" value="P:photoreactive repair"/>
    <property type="evidence" value="ECO:0007669"/>
    <property type="project" value="UniProtKB-ARBA"/>
</dbReference>
<dbReference type="InterPro" id="IPR018394">
    <property type="entry name" value="DNA_photolyase_1_CS_C"/>
</dbReference>
<keyword evidence="12" id="KW-0456">Lyase</keyword>
<dbReference type="AlphaFoldDB" id="A0A2S6MZF2"/>
<evidence type="ECO:0000313" key="12">
    <source>
        <dbReference type="EMBL" id="PPQ27726.1"/>
    </source>
</evidence>
<reference evidence="12 13" key="1">
    <citation type="journal article" date="2018" name="Arch. Microbiol.">
        <title>New insights into the metabolic potential of the phototrophic purple bacterium Rhodopila globiformis DSM 161(T) from its draft genome sequence and evidence for a vanadium-dependent nitrogenase.</title>
        <authorList>
            <person name="Imhoff J.F."/>
            <person name="Rahn T."/>
            <person name="Kunzel S."/>
            <person name="Neulinger S.C."/>
        </authorList>
    </citation>
    <scope>NUCLEOTIDE SEQUENCE [LARGE SCALE GENOMIC DNA]</scope>
    <source>
        <strain evidence="12 13">DSM 161</strain>
    </source>
</reference>
<feature type="site" description="Electron transfer via tryptophanyl radical" evidence="9">
    <location>
        <position position="363"/>
    </location>
</feature>
<evidence type="ECO:0000256" key="9">
    <source>
        <dbReference type="PIRSR" id="PIRSR602081-2"/>
    </source>
</evidence>
<proteinExistence type="inferred from homology"/>
<dbReference type="Gene3D" id="1.10.579.10">
    <property type="entry name" value="DNA Cyclobutane Dipyrimidine Photolyase, subunit A, domain 3"/>
    <property type="match status" value="1"/>
</dbReference>
<organism evidence="12 13">
    <name type="scientific">Rhodopila globiformis</name>
    <name type="common">Rhodopseudomonas globiformis</name>
    <dbReference type="NCBI Taxonomy" id="1071"/>
    <lineage>
        <taxon>Bacteria</taxon>
        <taxon>Pseudomonadati</taxon>
        <taxon>Pseudomonadota</taxon>
        <taxon>Alphaproteobacteria</taxon>
        <taxon>Acetobacterales</taxon>
        <taxon>Acetobacteraceae</taxon>
        <taxon>Rhodopila</taxon>
    </lineage>
</organism>
<feature type="domain" description="Photolyase/cryptochrome alpha/beta" evidence="11">
    <location>
        <begin position="10"/>
        <end position="139"/>
    </location>
</feature>
<comment type="cofactor">
    <cofactor evidence="8">
        <name>FAD</name>
        <dbReference type="ChEBI" id="CHEBI:57692"/>
    </cofactor>
    <text evidence="8">Binds 1 FAD per subunit.</text>
</comment>
<comment type="cofactor">
    <cofactor evidence="1">
        <name>(6R)-5,10-methylene-5,6,7,8-tetrahydrofolate</name>
        <dbReference type="ChEBI" id="CHEBI:15636"/>
    </cofactor>
</comment>
<comment type="catalytic activity">
    <reaction evidence="7">
        <text>cyclobutadipyrimidine (in DNA) = 2 pyrimidine residues (in DNA).</text>
        <dbReference type="EC" id="4.1.99.3"/>
    </reaction>
</comment>
<dbReference type="OrthoDB" id="9772484at2"/>
<gene>
    <name evidence="12" type="ORF">CCS01_26400</name>
</gene>
<evidence type="ECO:0000256" key="2">
    <source>
        <dbReference type="ARBA" id="ARBA00013149"/>
    </source>
</evidence>
<dbReference type="Gene3D" id="3.40.50.620">
    <property type="entry name" value="HUPs"/>
    <property type="match status" value="1"/>
</dbReference>
<evidence type="ECO:0000313" key="13">
    <source>
        <dbReference type="Proteomes" id="UP000239724"/>
    </source>
</evidence>
<dbReference type="InterPro" id="IPR002081">
    <property type="entry name" value="Cryptochrome/DNA_photolyase_1"/>
</dbReference>
<comment type="caution">
    <text evidence="12">The sequence shown here is derived from an EMBL/GenBank/DDBJ whole genome shotgun (WGS) entry which is preliminary data.</text>
</comment>
<keyword evidence="6 10" id="KW-0157">Chromophore</keyword>
<evidence type="ECO:0000256" key="4">
    <source>
        <dbReference type="ARBA" id="ARBA00022630"/>
    </source>
</evidence>
<dbReference type="GO" id="GO:0071949">
    <property type="term" value="F:FAD binding"/>
    <property type="evidence" value="ECO:0007669"/>
    <property type="project" value="TreeGrafter"/>
</dbReference>
<feature type="binding site" evidence="8">
    <location>
        <position position="231"/>
    </location>
    <ligand>
        <name>FAD</name>
        <dbReference type="ChEBI" id="CHEBI:57692"/>
    </ligand>
</feature>
<dbReference type="Pfam" id="PF03441">
    <property type="entry name" value="FAD_binding_7"/>
    <property type="match status" value="1"/>
</dbReference>
<evidence type="ECO:0000256" key="10">
    <source>
        <dbReference type="RuleBase" id="RU004182"/>
    </source>
</evidence>
<feature type="site" description="Electron transfer via tryptophanyl radical" evidence="9">
    <location>
        <position position="386"/>
    </location>
</feature>
<dbReference type="EC" id="4.1.99.3" evidence="2"/>
<dbReference type="PANTHER" id="PTHR11455:SF9">
    <property type="entry name" value="CRYPTOCHROME CIRCADIAN CLOCK 5 ISOFORM X1"/>
    <property type="match status" value="1"/>
</dbReference>
<evidence type="ECO:0000256" key="5">
    <source>
        <dbReference type="ARBA" id="ARBA00022827"/>
    </source>
</evidence>
<dbReference type="Pfam" id="PF00875">
    <property type="entry name" value="DNA_photolyase"/>
    <property type="match status" value="1"/>
</dbReference>
<protein>
    <recommendedName>
        <fullName evidence="3">Deoxyribodipyrimidine photo-lyase</fullName>
        <ecNumber evidence="2">4.1.99.3</ecNumber>
    </recommendedName>
</protein>